<evidence type="ECO:0000313" key="3">
    <source>
        <dbReference type="Proteomes" id="UP001329825"/>
    </source>
</evidence>
<evidence type="ECO:0000256" key="1">
    <source>
        <dbReference type="SAM" id="MobiDB-lite"/>
    </source>
</evidence>
<dbReference type="EMBL" id="CP141889">
    <property type="protein sequence ID" value="WRT69430.1"/>
    <property type="molecule type" value="Genomic_DNA"/>
</dbReference>
<dbReference type="Proteomes" id="UP001329825">
    <property type="component" value="Chromosome 9"/>
</dbReference>
<proteinExistence type="predicted"/>
<keyword evidence="3" id="KW-1185">Reference proteome</keyword>
<feature type="region of interest" description="Disordered" evidence="1">
    <location>
        <begin position="166"/>
        <end position="188"/>
    </location>
</feature>
<gene>
    <name evidence="2" type="ORF">IL334_006416</name>
</gene>
<protein>
    <recommendedName>
        <fullName evidence="4">TFIIS central domain-containing protein</fullName>
    </recommendedName>
</protein>
<accession>A0ABZ1D5W2</accession>
<evidence type="ECO:0000313" key="2">
    <source>
        <dbReference type="EMBL" id="WRT69430.1"/>
    </source>
</evidence>
<dbReference type="RefSeq" id="XP_062794169.1">
    <property type="nucleotide sequence ID" value="XM_062938118.1"/>
</dbReference>
<sequence length="188" mass="21385">MSSGRRRDLLSNFMPSRKHKESIEDLEKLTAELIDKVELYRVTASTLGPTTSRVTESVTDLISRHILGRKPNDDTEVNQMSLPEQREAHSRLTNQKRIHRPEVARSAAAYVYNKWRQITDSDSCNPDSVDQSLKALTSNPEIEEHEAYAANWRFDVKFHPNANMTNRPLARSSENSMMVSMNSSPQAA</sequence>
<reference evidence="2 3" key="1">
    <citation type="submission" date="2024-01" db="EMBL/GenBank/DDBJ databases">
        <title>Comparative genomics of Cryptococcus and Kwoniella reveals pathogenesis evolution and contrasting modes of karyotype evolution via chromosome fusion or intercentromeric recombination.</title>
        <authorList>
            <person name="Coelho M.A."/>
            <person name="David-Palma M."/>
            <person name="Shea T."/>
            <person name="Bowers K."/>
            <person name="McGinley-Smith S."/>
            <person name="Mohammad A.W."/>
            <person name="Gnirke A."/>
            <person name="Yurkov A.M."/>
            <person name="Nowrousian M."/>
            <person name="Sun S."/>
            <person name="Cuomo C.A."/>
            <person name="Heitman J."/>
        </authorList>
    </citation>
    <scope>NUCLEOTIDE SEQUENCE [LARGE SCALE GENOMIC DNA]</scope>
    <source>
        <strain evidence="2">CBS 11374</strain>
    </source>
</reference>
<name>A0ABZ1D5W2_9TREE</name>
<organism evidence="2 3">
    <name type="scientific">Kwoniella shivajii</name>
    <dbReference type="NCBI Taxonomy" id="564305"/>
    <lineage>
        <taxon>Eukaryota</taxon>
        <taxon>Fungi</taxon>
        <taxon>Dikarya</taxon>
        <taxon>Basidiomycota</taxon>
        <taxon>Agaricomycotina</taxon>
        <taxon>Tremellomycetes</taxon>
        <taxon>Tremellales</taxon>
        <taxon>Cryptococcaceae</taxon>
        <taxon>Kwoniella</taxon>
    </lineage>
</organism>
<feature type="compositionally biased region" description="Low complexity" evidence="1">
    <location>
        <begin position="172"/>
        <end position="188"/>
    </location>
</feature>
<evidence type="ECO:0008006" key="4">
    <source>
        <dbReference type="Google" id="ProtNLM"/>
    </source>
</evidence>
<dbReference type="GeneID" id="87958546"/>